<comment type="caution">
    <text evidence="2">The sequence shown here is derived from an EMBL/GenBank/DDBJ whole genome shotgun (WGS) entry which is preliminary data.</text>
</comment>
<evidence type="ECO:0000256" key="1">
    <source>
        <dbReference type="SAM" id="Phobius"/>
    </source>
</evidence>
<feature type="transmembrane region" description="Helical" evidence="1">
    <location>
        <begin position="48"/>
        <end position="69"/>
    </location>
</feature>
<proteinExistence type="predicted"/>
<organism evidence="2 3">
    <name type="scientific">Niallia circulans</name>
    <name type="common">Bacillus circulans</name>
    <dbReference type="NCBI Taxonomy" id="1397"/>
    <lineage>
        <taxon>Bacteria</taxon>
        <taxon>Bacillati</taxon>
        <taxon>Bacillota</taxon>
        <taxon>Bacilli</taxon>
        <taxon>Bacillales</taxon>
        <taxon>Bacillaceae</taxon>
        <taxon>Niallia</taxon>
    </lineage>
</organism>
<dbReference type="PATRIC" id="fig|1397.4.peg.4884"/>
<evidence type="ECO:0000313" key="2">
    <source>
        <dbReference type="EMBL" id="KLV27009.1"/>
    </source>
</evidence>
<dbReference type="Proteomes" id="UP000036045">
    <property type="component" value="Unassembled WGS sequence"/>
</dbReference>
<dbReference type="EMBL" id="LDPH01000006">
    <property type="protein sequence ID" value="KLV27009.1"/>
    <property type="molecule type" value="Genomic_DNA"/>
</dbReference>
<sequence length="233" mass="26844">MKNNQENERLKEQIKKEYNSINIPKGLKEELWTQISVTRKKRRIFSKLFPVIAVAAFIIILIPLGLSLISSDSAQNPSDSISMKEAADIKTIEAVITNNFTGPDENWLKIMNDTSSEEEEGEIKGLSEYEEDLFKEYFASDRAYVEYVSRYGSVIWNEPAKNHYTLRVLDINYEKTSSDEIIYNFMAKIEYKKKGSSTANVGTITGQANLNEEHKIEVMMIEYFDLINELELK</sequence>
<dbReference type="OrthoDB" id="2381403at2"/>
<name>A0A0J1IM18_NIACI</name>
<reference evidence="2 3" key="1">
    <citation type="submission" date="2015-05" db="EMBL/GenBank/DDBJ databases">
        <title>Whole genome sequence and identification of bacterial endophytes from Costus igneus.</title>
        <authorList>
            <person name="Lee Y.P."/>
            <person name="Gan H.M."/>
            <person name="Eng W."/>
            <person name="Wheatley M.S."/>
            <person name="Caraballo A."/>
            <person name="Polter S."/>
            <person name="Savka M.A."/>
            <person name="Hudson A.O."/>
        </authorList>
    </citation>
    <scope>NUCLEOTIDE SEQUENCE [LARGE SCALE GENOMIC DNA]</scope>
    <source>
        <strain evidence="2 3">RIT379</strain>
    </source>
</reference>
<keyword evidence="1" id="KW-0472">Membrane</keyword>
<gene>
    <name evidence="2" type="ORF">ABW02_08555</name>
</gene>
<keyword evidence="1" id="KW-0812">Transmembrane</keyword>
<keyword evidence="1" id="KW-1133">Transmembrane helix</keyword>
<dbReference type="RefSeq" id="WP_047941550.1">
    <property type="nucleotide sequence ID" value="NZ_LDPH01000006.1"/>
</dbReference>
<protein>
    <submittedName>
        <fullName evidence="2">Uncharacterized protein</fullName>
    </submittedName>
</protein>
<dbReference type="AlphaFoldDB" id="A0A0J1IM18"/>
<evidence type="ECO:0000313" key="3">
    <source>
        <dbReference type="Proteomes" id="UP000036045"/>
    </source>
</evidence>
<accession>A0A0J1IM18</accession>
<keyword evidence="3" id="KW-1185">Reference proteome</keyword>